<evidence type="ECO:0000256" key="1">
    <source>
        <dbReference type="SAM" id="MobiDB-lite"/>
    </source>
</evidence>
<proteinExistence type="predicted"/>
<name>A0A5C6P129_9TELE</name>
<dbReference type="Proteomes" id="UP000324091">
    <property type="component" value="Chromosome 15"/>
</dbReference>
<sequence length="273" mass="30512">MHKPPHLAPLNAEEQRLYCELLPDGRASHPISKGEPSHPTEEAHFGRLYPSLFTTTDQCRVLITADAAPIRLSIFCSILPSLVNKTPRYLNSSTWGRISSLTRRRHSTYFQLRTMASDLEVLIFIPAASHAAANRSSDRWRSQADDANRTTSSAKSRDPILRERTARMGGPVGGPYSRRTPHRTPQGTRSNAFSKSTKHVDWLGKLPCTLEDPAEGVELVHRSTPRTKTTLLLLNPKFDYPADPPLQYPRIDLTREAEECDPLIVGTHPPPPS</sequence>
<organism evidence="2 3">
    <name type="scientific">Takifugu flavidus</name>
    <name type="common">sansaifugu</name>
    <dbReference type="NCBI Taxonomy" id="433684"/>
    <lineage>
        <taxon>Eukaryota</taxon>
        <taxon>Metazoa</taxon>
        <taxon>Chordata</taxon>
        <taxon>Craniata</taxon>
        <taxon>Vertebrata</taxon>
        <taxon>Euteleostomi</taxon>
        <taxon>Actinopterygii</taxon>
        <taxon>Neopterygii</taxon>
        <taxon>Teleostei</taxon>
        <taxon>Neoteleostei</taxon>
        <taxon>Acanthomorphata</taxon>
        <taxon>Eupercaria</taxon>
        <taxon>Tetraodontiformes</taxon>
        <taxon>Tetradontoidea</taxon>
        <taxon>Tetraodontidae</taxon>
        <taxon>Takifugu</taxon>
    </lineage>
</organism>
<evidence type="ECO:0000313" key="2">
    <source>
        <dbReference type="EMBL" id="TWW73494.1"/>
    </source>
</evidence>
<dbReference type="AlphaFoldDB" id="A0A5C6P129"/>
<feature type="compositionally biased region" description="Basic and acidic residues" evidence="1">
    <location>
        <begin position="136"/>
        <end position="148"/>
    </location>
</feature>
<feature type="compositionally biased region" description="Basic and acidic residues" evidence="1">
    <location>
        <begin position="155"/>
        <end position="166"/>
    </location>
</feature>
<gene>
    <name evidence="2" type="ORF">D4764_15G0008880</name>
</gene>
<comment type="caution">
    <text evidence="2">The sequence shown here is derived from an EMBL/GenBank/DDBJ whole genome shotgun (WGS) entry which is preliminary data.</text>
</comment>
<dbReference type="EMBL" id="RHFK02000007">
    <property type="protein sequence ID" value="TWW73494.1"/>
    <property type="molecule type" value="Genomic_DNA"/>
</dbReference>
<protein>
    <submittedName>
        <fullName evidence="2">Uncharacterized protein</fullName>
    </submittedName>
</protein>
<evidence type="ECO:0000313" key="3">
    <source>
        <dbReference type="Proteomes" id="UP000324091"/>
    </source>
</evidence>
<accession>A0A5C6P129</accession>
<keyword evidence="3" id="KW-1185">Reference proteome</keyword>
<feature type="compositionally biased region" description="Polar residues" evidence="1">
    <location>
        <begin position="183"/>
        <end position="195"/>
    </location>
</feature>
<feature type="region of interest" description="Disordered" evidence="1">
    <location>
        <begin position="135"/>
        <end position="196"/>
    </location>
</feature>
<reference evidence="2 3" key="1">
    <citation type="submission" date="2019-04" db="EMBL/GenBank/DDBJ databases">
        <title>Chromosome genome assembly for Takifugu flavidus.</title>
        <authorList>
            <person name="Xiao S."/>
        </authorList>
    </citation>
    <scope>NUCLEOTIDE SEQUENCE [LARGE SCALE GENOMIC DNA]</scope>
    <source>
        <strain evidence="2">HTHZ2018</strain>
        <tissue evidence="2">Muscle</tissue>
    </source>
</reference>